<protein>
    <submittedName>
        <fullName evidence="2">Uncharacterized protein</fullName>
    </submittedName>
</protein>
<keyword evidence="1" id="KW-0472">Membrane</keyword>
<evidence type="ECO:0000313" key="3">
    <source>
        <dbReference type="Proteomes" id="UP000075883"/>
    </source>
</evidence>
<evidence type="ECO:0000256" key="1">
    <source>
        <dbReference type="SAM" id="Phobius"/>
    </source>
</evidence>
<reference evidence="2" key="2">
    <citation type="submission" date="2020-05" db="UniProtKB">
        <authorList>
            <consortium name="EnsemblMetazoa"/>
        </authorList>
    </citation>
    <scope>IDENTIFICATION</scope>
    <source>
        <strain evidence="2">A-37</strain>
    </source>
</reference>
<keyword evidence="1" id="KW-0812">Transmembrane</keyword>
<organism evidence="2 3">
    <name type="scientific">Anopheles culicifacies</name>
    <dbReference type="NCBI Taxonomy" id="139723"/>
    <lineage>
        <taxon>Eukaryota</taxon>
        <taxon>Metazoa</taxon>
        <taxon>Ecdysozoa</taxon>
        <taxon>Arthropoda</taxon>
        <taxon>Hexapoda</taxon>
        <taxon>Insecta</taxon>
        <taxon>Pterygota</taxon>
        <taxon>Neoptera</taxon>
        <taxon>Endopterygota</taxon>
        <taxon>Diptera</taxon>
        <taxon>Nematocera</taxon>
        <taxon>Culicoidea</taxon>
        <taxon>Culicidae</taxon>
        <taxon>Anophelinae</taxon>
        <taxon>Anopheles</taxon>
        <taxon>culicifacies species complex</taxon>
    </lineage>
</organism>
<accession>A0A182M353</accession>
<name>A0A182M353_9DIPT</name>
<feature type="transmembrane region" description="Helical" evidence="1">
    <location>
        <begin position="37"/>
        <end position="56"/>
    </location>
</feature>
<keyword evidence="1" id="KW-1133">Transmembrane helix</keyword>
<sequence length="258" mass="28893">MPKLDYDVKEQLEEKQTITTTISDGKMAKAKEKTKENVQRAILALIILIFIQPVPANHSSGFSVFVAFVPLLLPLPIVEVFRFAPRKADLSFLLQPERTFQPKCCGRITATGRADITTMFFSKQASKQGKGNTKNHIETLKNGLRSRAKEKQIVTRSPDFPTWPHSRTPFGLAGRTGRKHTSECVSKMGRVHAIITAVWSQNWVFDWVTTKQTLYSYEPRRGLQGPGQPGKTSVLEPEKCLLDIKSDRAIDTVLGDGI</sequence>
<dbReference type="Proteomes" id="UP000075883">
    <property type="component" value="Unassembled WGS sequence"/>
</dbReference>
<reference evidence="3" key="1">
    <citation type="submission" date="2013-09" db="EMBL/GenBank/DDBJ databases">
        <title>The Genome Sequence of Anopheles culicifacies species A.</title>
        <authorList>
            <consortium name="The Broad Institute Genomics Platform"/>
            <person name="Neafsey D.E."/>
            <person name="Besansky N."/>
            <person name="Howell P."/>
            <person name="Walton C."/>
            <person name="Young S.K."/>
            <person name="Zeng Q."/>
            <person name="Gargeya S."/>
            <person name="Fitzgerald M."/>
            <person name="Haas B."/>
            <person name="Abouelleil A."/>
            <person name="Allen A.W."/>
            <person name="Alvarado L."/>
            <person name="Arachchi H.M."/>
            <person name="Berlin A.M."/>
            <person name="Chapman S.B."/>
            <person name="Gainer-Dewar J."/>
            <person name="Goldberg J."/>
            <person name="Griggs A."/>
            <person name="Gujja S."/>
            <person name="Hansen M."/>
            <person name="Howarth C."/>
            <person name="Imamovic A."/>
            <person name="Ireland A."/>
            <person name="Larimer J."/>
            <person name="McCowan C."/>
            <person name="Murphy C."/>
            <person name="Pearson M."/>
            <person name="Poon T.W."/>
            <person name="Priest M."/>
            <person name="Roberts A."/>
            <person name="Saif S."/>
            <person name="Shea T."/>
            <person name="Sisk P."/>
            <person name="Sykes S."/>
            <person name="Wortman J."/>
            <person name="Nusbaum C."/>
            <person name="Birren B."/>
        </authorList>
    </citation>
    <scope>NUCLEOTIDE SEQUENCE [LARGE SCALE GENOMIC DNA]</scope>
    <source>
        <strain evidence="3">A-37</strain>
    </source>
</reference>
<proteinExistence type="predicted"/>
<dbReference type="EnsemblMetazoa" id="ACUA008287-RA">
    <property type="protein sequence ID" value="ACUA008287-PA"/>
    <property type="gene ID" value="ACUA008287"/>
</dbReference>
<keyword evidence="3" id="KW-1185">Reference proteome</keyword>
<dbReference type="AlphaFoldDB" id="A0A182M353"/>
<dbReference type="EMBL" id="AXCM01000144">
    <property type="status" value="NOT_ANNOTATED_CDS"/>
    <property type="molecule type" value="Genomic_DNA"/>
</dbReference>
<evidence type="ECO:0000313" key="2">
    <source>
        <dbReference type="EnsemblMetazoa" id="ACUA008287-PA"/>
    </source>
</evidence>
<dbReference type="VEuPathDB" id="VectorBase:ACUA008287"/>
<feature type="transmembrane region" description="Helical" evidence="1">
    <location>
        <begin position="62"/>
        <end position="81"/>
    </location>
</feature>